<comment type="caution">
    <text evidence="3">The sequence shown here is derived from an EMBL/GenBank/DDBJ whole genome shotgun (WGS) entry which is preliminary data.</text>
</comment>
<sequence>MRPTNRFWGAMGTGGLLCVLAGIFADPLLLGAAALIAGTVLVSQYRFTNELLTVSNAMSVEQHLSRTHVLTDEPVLLTLRADLPVETLLDVTISPSLPLIATSVSPDERTVSVADGQVTRQSYQLTVPTAGVARFSPPEVTVTGPAGCFEETFSVAVEETLTVEPRAPRRIHVGQGGNRVSTSFGEHESGQRGSGLEPAEIRRYVYGDDISRIDWKATARLNHPHIRDYEMPTARQTALIVDHRASTADGTPGETKLDFLREIALAFVNSADSLDDPIGLYTVGDEGTTNTEPPRASERQYRSIRSTLRNLEPTTGESGAADANPGQAAISRRTATTLSEDNTAFGETLRPYFGATNRYADRFADRPLFSTTQSRLGRLQGAVWSVVLTDDTNRSELYESIKAVRRTEGRVLVFITPSALFDSTLGNIEAAYAEYREFESFRKRLNKLDGVTAFEVAHETRLESIRQSGPSSQRRSEGWG</sequence>
<protein>
    <submittedName>
        <fullName evidence="3">DUF58 domain-containing protein</fullName>
    </submittedName>
</protein>
<evidence type="ECO:0000313" key="3">
    <source>
        <dbReference type="EMBL" id="RYJ08611.1"/>
    </source>
</evidence>
<accession>A0A482SZN0</accession>
<name>A0A482SZN0_9EURY</name>
<dbReference type="EMBL" id="RZHH01000003">
    <property type="protein sequence ID" value="RYJ08611.1"/>
    <property type="molecule type" value="Genomic_DNA"/>
</dbReference>
<feature type="region of interest" description="Disordered" evidence="1">
    <location>
        <begin position="172"/>
        <end position="195"/>
    </location>
</feature>
<feature type="domain" description="DUF58" evidence="2">
    <location>
        <begin position="200"/>
        <end position="335"/>
    </location>
</feature>
<evidence type="ECO:0000256" key="1">
    <source>
        <dbReference type="SAM" id="MobiDB-lite"/>
    </source>
</evidence>
<dbReference type="PANTHER" id="PTHR33608">
    <property type="entry name" value="BLL2464 PROTEIN"/>
    <property type="match status" value="1"/>
</dbReference>
<proteinExistence type="predicted"/>
<dbReference type="AlphaFoldDB" id="A0A482SZN0"/>
<dbReference type="InterPro" id="IPR002881">
    <property type="entry name" value="DUF58"/>
</dbReference>
<dbReference type="PANTHER" id="PTHR33608:SF6">
    <property type="entry name" value="BLL2464 PROTEIN"/>
    <property type="match status" value="1"/>
</dbReference>
<dbReference type="Proteomes" id="UP000294028">
    <property type="component" value="Unassembled WGS sequence"/>
</dbReference>
<dbReference type="Pfam" id="PF01882">
    <property type="entry name" value="DUF58"/>
    <property type="match status" value="1"/>
</dbReference>
<evidence type="ECO:0000313" key="4">
    <source>
        <dbReference type="Proteomes" id="UP000294028"/>
    </source>
</evidence>
<organism evidence="3 4">
    <name type="scientific">Halogeometricum borinquense</name>
    <dbReference type="NCBI Taxonomy" id="60847"/>
    <lineage>
        <taxon>Archaea</taxon>
        <taxon>Methanobacteriati</taxon>
        <taxon>Methanobacteriota</taxon>
        <taxon>Stenosarchaea group</taxon>
        <taxon>Halobacteria</taxon>
        <taxon>Halobacteriales</taxon>
        <taxon>Haloferacaceae</taxon>
        <taxon>Halogeometricum</taxon>
    </lineage>
</organism>
<dbReference type="RefSeq" id="WP_129786538.1">
    <property type="nucleotide sequence ID" value="NZ_RZHH01000003.1"/>
</dbReference>
<gene>
    <name evidence="3" type="ORF">ELS19_19165</name>
</gene>
<reference evidence="3 4" key="1">
    <citation type="submission" date="2018-12" db="EMBL/GenBank/DDBJ databases">
        <title>Genome analysis provides insights into bioremediation potentialities of Halogeometricum borinquense strain N11.</title>
        <authorList>
            <person name="Najjari A."/>
            <person name="Youssef N."/>
            <person name="Fhoula I."/>
            <person name="Ben Dhia O."/>
            <person name="Mahjoubi M."/>
            <person name="Ouzari H.I."/>
            <person name="Cherif A."/>
        </authorList>
    </citation>
    <scope>NUCLEOTIDE SEQUENCE [LARGE SCALE GENOMIC DNA]</scope>
    <source>
        <strain evidence="3 4">N11</strain>
    </source>
</reference>
<evidence type="ECO:0000259" key="2">
    <source>
        <dbReference type="Pfam" id="PF01882"/>
    </source>
</evidence>